<gene>
    <name evidence="1" type="ORF">BDW42DRAFT_36696</name>
</gene>
<accession>A0A2J5I419</accession>
<dbReference type="EMBL" id="KZ559510">
    <property type="protein sequence ID" value="PLN84643.1"/>
    <property type="molecule type" value="Genomic_DNA"/>
</dbReference>
<organism evidence="1 2">
    <name type="scientific">Aspergillus taichungensis</name>
    <dbReference type="NCBI Taxonomy" id="482145"/>
    <lineage>
        <taxon>Eukaryota</taxon>
        <taxon>Fungi</taxon>
        <taxon>Dikarya</taxon>
        <taxon>Ascomycota</taxon>
        <taxon>Pezizomycotina</taxon>
        <taxon>Eurotiomycetes</taxon>
        <taxon>Eurotiomycetidae</taxon>
        <taxon>Eurotiales</taxon>
        <taxon>Aspergillaceae</taxon>
        <taxon>Aspergillus</taxon>
        <taxon>Aspergillus subgen. Circumdati</taxon>
    </lineage>
</organism>
<keyword evidence="2" id="KW-1185">Reference proteome</keyword>
<proteinExistence type="predicted"/>
<evidence type="ECO:0000313" key="1">
    <source>
        <dbReference type="EMBL" id="PLN84643.1"/>
    </source>
</evidence>
<dbReference type="AlphaFoldDB" id="A0A2J5I419"/>
<dbReference type="Proteomes" id="UP000235023">
    <property type="component" value="Unassembled WGS sequence"/>
</dbReference>
<sequence length="73" mass="7991">MRWSILTVNLAGTGVDQLWFRPPRCLQHRTPSVICGGPSRVGRPEPCRPSRVVLALGSYASYACLPQGLTIAR</sequence>
<evidence type="ECO:0000313" key="2">
    <source>
        <dbReference type="Proteomes" id="UP000235023"/>
    </source>
</evidence>
<protein>
    <submittedName>
        <fullName evidence="1">Uncharacterized protein</fullName>
    </submittedName>
</protein>
<reference evidence="2" key="1">
    <citation type="submission" date="2017-12" db="EMBL/GenBank/DDBJ databases">
        <authorList>
            <consortium name="DOE Joint Genome Institute"/>
            <person name="Mondo S.J."/>
            <person name="Kjaerbolling I."/>
            <person name="Vesth T.C."/>
            <person name="Frisvad J.C."/>
            <person name="Nybo J.L."/>
            <person name="Theobald S."/>
            <person name="Kuo A."/>
            <person name="Bowyer P."/>
            <person name="Matsuda Y."/>
            <person name="Lyhne E.K."/>
            <person name="Kogle M.E."/>
            <person name="Clum A."/>
            <person name="Lipzen A."/>
            <person name="Salamov A."/>
            <person name="Ngan C.Y."/>
            <person name="Daum C."/>
            <person name="Chiniquy J."/>
            <person name="Barry K."/>
            <person name="LaButti K."/>
            <person name="Haridas S."/>
            <person name="Simmons B.A."/>
            <person name="Magnuson J.K."/>
            <person name="Mortensen U.H."/>
            <person name="Larsen T.O."/>
            <person name="Grigoriev I.V."/>
            <person name="Baker S.E."/>
            <person name="Andersen M.R."/>
            <person name="Nordberg H.P."/>
            <person name="Cantor M.N."/>
            <person name="Hua S.X."/>
        </authorList>
    </citation>
    <scope>NUCLEOTIDE SEQUENCE [LARGE SCALE GENOMIC DNA]</scope>
    <source>
        <strain evidence="2">IBT 19404</strain>
    </source>
</reference>
<name>A0A2J5I419_9EURO</name>